<reference evidence="1" key="2">
    <citation type="submission" date="2020-09" db="EMBL/GenBank/DDBJ databases">
        <authorList>
            <person name="Sun Q."/>
            <person name="Zhou Y."/>
        </authorList>
    </citation>
    <scope>NUCLEOTIDE SEQUENCE</scope>
    <source>
        <strain evidence="1">CGMCC 1.12919</strain>
    </source>
</reference>
<gene>
    <name evidence="1" type="ORF">GCM10010994_24640</name>
</gene>
<reference evidence="1" key="1">
    <citation type="journal article" date="2014" name="Int. J. Syst. Evol. Microbiol.">
        <title>Complete genome sequence of Corynebacterium casei LMG S-19264T (=DSM 44701T), isolated from a smear-ripened cheese.</title>
        <authorList>
            <consortium name="US DOE Joint Genome Institute (JGI-PGF)"/>
            <person name="Walter F."/>
            <person name="Albersmeier A."/>
            <person name="Kalinowski J."/>
            <person name="Ruckert C."/>
        </authorList>
    </citation>
    <scope>NUCLEOTIDE SEQUENCE</scope>
    <source>
        <strain evidence="1">CGMCC 1.12919</strain>
    </source>
</reference>
<dbReference type="PANTHER" id="PTHR39332:SF7">
    <property type="entry name" value="SRPBCC FAMILY PROTEIN"/>
    <property type="match status" value="1"/>
</dbReference>
<proteinExistence type="predicted"/>
<sequence>MTGRLDACEPPRECLAVRAVCILAAPATEVWALIGDFGGVAAWLPGIEAVTLTGQGIGAIRVCRTAAGTFRERLTAAETQSCRYVIDAGPLPVSRYEATLSVGPWAGGTHCRVVWTSTFTADGVDDGAARRRVERIFLAGLGGLCARYGAAPDGSVRLDNIQHQINGCLLVNGAASRSQPGGRSAWPNK</sequence>
<evidence type="ECO:0000313" key="1">
    <source>
        <dbReference type="EMBL" id="GGC65117.1"/>
    </source>
</evidence>
<dbReference type="Proteomes" id="UP000637002">
    <property type="component" value="Unassembled WGS sequence"/>
</dbReference>
<name>A0A916XE68_9HYPH</name>
<dbReference type="SUPFAM" id="SSF55961">
    <property type="entry name" value="Bet v1-like"/>
    <property type="match status" value="1"/>
</dbReference>
<keyword evidence="2" id="KW-1185">Reference proteome</keyword>
<dbReference type="AlphaFoldDB" id="A0A916XE68"/>
<organism evidence="1 2">
    <name type="scientific">Chelatococcus reniformis</name>
    <dbReference type="NCBI Taxonomy" id="1494448"/>
    <lineage>
        <taxon>Bacteria</taxon>
        <taxon>Pseudomonadati</taxon>
        <taxon>Pseudomonadota</taxon>
        <taxon>Alphaproteobacteria</taxon>
        <taxon>Hyphomicrobiales</taxon>
        <taxon>Chelatococcaceae</taxon>
        <taxon>Chelatococcus</taxon>
    </lineage>
</organism>
<dbReference type="InterPro" id="IPR023393">
    <property type="entry name" value="START-like_dom_sf"/>
</dbReference>
<dbReference type="EMBL" id="BMGG01000004">
    <property type="protein sequence ID" value="GGC65117.1"/>
    <property type="molecule type" value="Genomic_DNA"/>
</dbReference>
<dbReference type="InterPro" id="IPR019587">
    <property type="entry name" value="Polyketide_cyclase/dehydratase"/>
</dbReference>
<dbReference type="Pfam" id="PF10604">
    <property type="entry name" value="Polyketide_cyc2"/>
    <property type="match status" value="1"/>
</dbReference>
<evidence type="ECO:0008006" key="3">
    <source>
        <dbReference type="Google" id="ProtNLM"/>
    </source>
</evidence>
<dbReference type="Gene3D" id="3.30.530.20">
    <property type="match status" value="1"/>
</dbReference>
<evidence type="ECO:0000313" key="2">
    <source>
        <dbReference type="Proteomes" id="UP000637002"/>
    </source>
</evidence>
<dbReference type="RefSeq" id="WP_188609462.1">
    <property type="nucleotide sequence ID" value="NZ_BMGG01000004.1"/>
</dbReference>
<comment type="caution">
    <text evidence="1">The sequence shown here is derived from an EMBL/GenBank/DDBJ whole genome shotgun (WGS) entry which is preliminary data.</text>
</comment>
<accession>A0A916XE68</accession>
<dbReference type="CDD" id="cd07821">
    <property type="entry name" value="PYR_PYL_RCAR_like"/>
    <property type="match status" value="1"/>
</dbReference>
<dbReference type="PANTHER" id="PTHR39332">
    <property type="entry name" value="BLL4707 PROTEIN"/>
    <property type="match status" value="1"/>
</dbReference>
<protein>
    <recommendedName>
        <fullName evidence="3">SRPBCC family protein</fullName>
    </recommendedName>
</protein>